<reference evidence="2 3" key="1">
    <citation type="journal article" date="2020" name="Cell">
        <title>Large-Scale Comparative Analyses of Tick Genomes Elucidate Their Genetic Diversity and Vector Capacities.</title>
        <authorList>
            <consortium name="Tick Genome and Microbiome Consortium (TIGMIC)"/>
            <person name="Jia N."/>
            <person name="Wang J."/>
            <person name="Shi W."/>
            <person name="Du L."/>
            <person name="Sun Y."/>
            <person name="Zhan W."/>
            <person name="Jiang J.F."/>
            <person name="Wang Q."/>
            <person name="Zhang B."/>
            <person name="Ji P."/>
            <person name="Bell-Sakyi L."/>
            <person name="Cui X.M."/>
            <person name="Yuan T.T."/>
            <person name="Jiang B.G."/>
            <person name="Yang W.F."/>
            <person name="Lam T.T."/>
            <person name="Chang Q.C."/>
            <person name="Ding S.J."/>
            <person name="Wang X.J."/>
            <person name="Zhu J.G."/>
            <person name="Ruan X.D."/>
            <person name="Zhao L."/>
            <person name="Wei J.T."/>
            <person name="Ye R.Z."/>
            <person name="Que T.C."/>
            <person name="Du C.H."/>
            <person name="Zhou Y.H."/>
            <person name="Cheng J.X."/>
            <person name="Dai P.F."/>
            <person name="Guo W.B."/>
            <person name="Han X.H."/>
            <person name="Huang E.J."/>
            <person name="Li L.F."/>
            <person name="Wei W."/>
            <person name="Gao Y.C."/>
            <person name="Liu J.Z."/>
            <person name="Shao H.Z."/>
            <person name="Wang X."/>
            <person name="Wang C.C."/>
            <person name="Yang T.C."/>
            <person name="Huo Q.B."/>
            <person name="Li W."/>
            <person name="Chen H.Y."/>
            <person name="Chen S.E."/>
            <person name="Zhou L.G."/>
            <person name="Ni X.B."/>
            <person name="Tian J.H."/>
            <person name="Sheng Y."/>
            <person name="Liu T."/>
            <person name="Pan Y.S."/>
            <person name="Xia L.Y."/>
            <person name="Li J."/>
            <person name="Zhao F."/>
            <person name="Cao W.C."/>
        </authorList>
    </citation>
    <scope>NUCLEOTIDE SEQUENCE [LARGE SCALE GENOMIC DNA]</scope>
    <source>
        <strain evidence="2">HaeL-2018</strain>
    </source>
</reference>
<proteinExistence type="predicted"/>
<evidence type="ECO:0000313" key="2">
    <source>
        <dbReference type="EMBL" id="KAH9361253.1"/>
    </source>
</evidence>
<feature type="region of interest" description="Disordered" evidence="1">
    <location>
        <begin position="51"/>
        <end position="86"/>
    </location>
</feature>
<accession>A0A9J6FEB4</accession>
<feature type="region of interest" description="Disordered" evidence="1">
    <location>
        <begin position="124"/>
        <end position="144"/>
    </location>
</feature>
<dbReference type="EMBL" id="JABSTR010000001">
    <property type="protein sequence ID" value="KAH9361253.1"/>
    <property type="molecule type" value="Genomic_DNA"/>
</dbReference>
<sequence>MTTGPSDQETPAVSQQLVGHTTIVPIRFMKPQAGAVEYYAANGLSFRGQTEKVTGAHRSPRSRMRLGLGPPAACPDVQGRTSSRGNGIMQWPSIALTLGNKPLLLIVDEGGGGGGIVVSERRLEQKREANRQLRGSETAEETDV</sequence>
<evidence type="ECO:0000313" key="3">
    <source>
        <dbReference type="Proteomes" id="UP000821853"/>
    </source>
</evidence>
<evidence type="ECO:0000256" key="1">
    <source>
        <dbReference type="SAM" id="MobiDB-lite"/>
    </source>
</evidence>
<dbReference type="AlphaFoldDB" id="A0A9J6FEB4"/>
<keyword evidence="3" id="KW-1185">Reference proteome</keyword>
<gene>
    <name evidence="2" type="ORF">HPB48_006815</name>
</gene>
<dbReference type="VEuPathDB" id="VectorBase:HLOH_057535"/>
<name>A0A9J6FEB4_HAELO</name>
<dbReference type="Proteomes" id="UP000821853">
    <property type="component" value="Chromosome 1"/>
</dbReference>
<comment type="caution">
    <text evidence="2">The sequence shown here is derived from an EMBL/GenBank/DDBJ whole genome shotgun (WGS) entry which is preliminary data.</text>
</comment>
<organism evidence="2 3">
    <name type="scientific">Haemaphysalis longicornis</name>
    <name type="common">Bush tick</name>
    <dbReference type="NCBI Taxonomy" id="44386"/>
    <lineage>
        <taxon>Eukaryota</taxon>
        <taxon>Metazoa</taxon>
        <taxon>Ecdysozoa</taxon>
        <taxon>Arthropoda</taxon>
        <taxon>Chelicerata</taxon>
        <taxon>Arachnida</taxon>
        <taxon>Acari</taxon>
        <taxon>Parasitiformes</taxon>
        <taxon>Ixodida</taxon>
        <taxon>Ixodoidea</taxon>
        <taxon>Ixodidae</taxon>
        <taxon>Haemaphysalinae</taxon>
        <taxon>Haemaphysalis</taxon>
    </lineage>
</organism>
<protein>
    <submittedName>
        <fullName evidence="2">Uncharacterized protein</fullName>
    </submittedName>
</protein>